<evidence type="ECO:0000259" key="3">
    <source>
        <dbReference type="Pfam" id="PF13205"/>
    </source>
</evidence>
<dbReference type="EMBL" id="PZPL01000001">
    <property type="protein sequence ID" value="PTL72607.1"/>
    <property type="molecule type" value="Genomic_DNA"/>
</dbReference>
<feature type="chain" id="PRO_5038924443" description="SbsA Ig-like domain-containing protein" evidence="2">
    <location>
        <begin position="25"/>
        <end position="428"/>
    </location>
</feature>
<keyword evidence="5" id="KW-1185">Reference proteome</keyword>
<protein>
    <recommendedName>
        <fullName evidence="3">SbsA Ig-like domain-containing protein</fullName>
    </recommendedName>
</protein>
<keyword evidence="1 2" id="KW-0732">Signal</keyword>
<accession>A0A2T4USV7</accession>
<dbReference type="RefSeq" id="WP_146168390.1">
    <property type="nucleotide sequence ID" value="NZ_PZPL01000001.1"/>
</dbReference>
<gene>
    <name evidence="4" type="ORF">C1I63_06950</name>
</gene>
<dbReference type="Proteomes" id="UP000241085">
    <property type="component" value="Unassembled WGS sequence"/>
</dbReference>
<dbReference type="AlphaFoldDB" id="A0A2T4USV7"/>
<feature type="domain" description="SbsA Ig-like" evidence="3">
    <location>
        <begin position="30"/>
        <end position="121"/>
    </location>
</feature>
<dbReference type="InterPro" id="IPR032812">
    <property type="entry name" value="SbsA_Ig"/>
</dbReference>
<feature type="signal peptide" evidence="2">
    <location>
        <begin position="1"/>
        <end position="24"/>
    </location>
</feature>
<comment type="caution">
    <text evidence="4">The sequence shown here is derived from an EMBL/GenBank/DDBJ whole genome shotgun (WGS) entry which is preliminary data.</text>
</comment>
<dbReference type="Pfam" id="PF13205">
    <property type="entry name" value="Big_5"/>
    <property type="match status" value="1"/>
</dbReference>
<reference evidence="4 5" key="1">
    <citation type="submission" date="2018-03" db="EMBL/GenBank/DDBJ databases">
        <title>Bacteriophage NCPPB3778 and a type I-E CRISPR drive the evolution of the US Biological Select Agent, Rathayibacter toxicus.</title>
        <authorList>
            <person name="Davis E.W.II."/>
            <person name="Tabima J.F."/>
            <person name="Weisberg A.J."/>
            <person name="Dantas Lopes L."/>
            <person name="Wiseman M.S."/>
            <person name="Wiseman M.S."/>
            <person name="Pupko T."/>
            <person name="Belcher M.S."/>
            <person name="Sechler A.J."/>
            <person name="Tancos M.A."/>
            <person name="Schroeder B.K."/>
            <person name="Murray T.D."/>
            <person name="Luster D.G."/>
            <person name="Schneider W.L."/>
            <person name="Rogers E."/>
            <person name="Andreote F.D."/>
            <person name="Grunwald N.J."/>
            <person name="Putnam M.L."/>
            <person name="Chang J.H."/>
        </authorList>
    </citation>
    <scope>NUCLEOTIDE SEQUENCE [LARGE SCALE GENOMIC DNA]</scope>
    <source>
        <strain evidence="4 5">DSM 15933</strain>
    </source>
</reference>
<dbReference type="InterPro" id="IPR011044">
    <property type="entry name" value="Quino_amine_DH_bsu"/>
</dbReference>
<sequence>MRRYRLVLRSAVGVLLLLVASLTAATTRQGPQVTSVQVSPEGVVERDGARLRLRLDRPVNGSVAERVSIEPAAGSEVTVVGSEITISFTELLRYGTEYTVTIADVRSRTGTTSDLVTRFTTAEPEVLALEASADGPDRITGRPLAGGEERVLFEADSVSAYAVSGTVLAAVVEEGGTALLETVDVVTGARRSVPIPSAVIEIRGSSSAPRIGYTVATVDGPVLRTLDVSDPEAEPVVVARADGAELAIAQWAFEPGSTSLAALTEDGVLLRVDAGTEAPTVLGEHGELRGFVPGTSDLVVSDPGGGAVVDLRTGREAPLEMPARVDGAASSEERLLNGSSYLRTVTDRSGGAFDVSSAVVLFDGYAERELFRPAEGAALVSTCLSPNGQYLAVHTAPAGSTVVDRTVLIDVETGGSDHVLAGASLDWC</sequence>
<dbReference type="SUPFAM" id="SSF50969">
    <property type="entry name" value="YVTN repeat-like/Quinoprotein amine dehydrogenase"/>
    <property type="match status" value="1"/>
</dbReference>
<evidence type="ECO:0000256" key="1">
    <source>
        <dbReference type="ARBA" id="ARBA00022729"/>
    </source>
</evidence>
<name>A0A2T4USV7_9MICO</name>
<evidence type="ECO:0000256" key="2">
    <source>
        <dbReference type="SAM" id="SignalP"/>
    </source>
</evidence>
<evidence type="ECO:0000313" key="5">
    <source>
        <dbReference type="Proteomes" id="UP000241085"/>
    </source>
</evidence>
<organism evidence="4 5">
    <name type="scientific">Rathayibacter caricis DSM 15933</name>
    <dbReference type="NCBI Taxonomy" id="1328867"/>
    <lineage>
        <taxon>Bacteria</taxon>
        <taxon>Bacillati</taxon>
        <taxon>Actinomycetota</taxon>
        <taxon>Actinomycetes</taxon>
        <taxon>Micrococcales</taxon>
        <taxon>Microbacteriaceae</taxon>
        <taxon>Rathayibacter</taxon>
    </lineage>
</organism>
<proteinExistence type="predicted"/>
<evidence type="ECO:0000313" key="4">
    <source>
        <dbReference type="EMBL" id="PTL72607.1"/>
    </source>
</evidence>